<keyword evidence="1" id="KW-0507">mRNA processing</keyword>
<comment type="caution">
    <text evidence="5">The sequence shown here is derived from an EMBL/GenBank/DDBJ whole genome shotgun (WGS) entry which is preliminary data.</text>
</comment>
<feature type="region of interest" description="Disordered" evidence="3">
    <location>
        <begin position="138"/>
        <end position="242"/>
    </location>
</feature>
<feature type="compositionally biased region" description="Basic and acidic residues" evidence="3">
    <location>
        <begin position="163"/>
        <end position="184"/>
    </location>
</feature>
<evidence type="ECO:0000256" key="2">
    <source>
        <dbReference type="PROSITE-ProRule" id="PRU00047"/>
    </source>
</evidence>
<evidence type="ECO:0000313" key="6">
    <source>
        <dbReference type="Proteomes" id="UP000541558"/>
    </source>
</evidence>
<reference evidence="5 6" key="1">
    <citation type="journal article" date="2020" name="ISME J.">
        <title>Uncovering the hidden diversity of litter-decomposition mechanisms in mushroom-forming fungi.</title>
        <authorList>
            <person name="Floudas D."/>
            <person name="Bentzer J."/>
            <person name="Ahren D."/>
            <person name="Johansson T."/>
            <person name="Persson P."/>
            <person name="Tunlid A."/>
        </authorList>
    </citation>
    <scope>NUCLEOTIDE SEQUENCE [LARGE SCALE GENOMIC DNA]</scope>
    <source>
        <strain evidence="5 6">CBS 175.51</strain>
    </source>
</reference>
<evidence type="ECO:0000256" key="1">
    <source>
        <dbReference type="ARBA" id="ARBA00022664"/>
    </source>
</evidence>
<dbReference type="EMBL" id="JAACJK010000015">
    <property type="protein sequence ID" value="KAF5338280.1"/>
    <property type="molecule type" value="Genomic_DNA"/>
</dbReference>
<feature type="region of interest" description="Disordered" evidence="3">
    <location>
        <begin position="513"/>
        <end position="626"/>
    </location>
</feature>
<feature type="compositionally biased region" description="Acidic residues" evidence="3">
    <location>
        <begin position="995"/>
        <end position="1020"/>
    </location>
</feature>
<feature type="region of interest" description="Disordered" evidence="3">
    <location>
        <begin position="938"/>
        <end position="1037"/>
    </location>
</feature>
<evidence type="ECO:0000259" key="4">
    <source>
        <dbReference type="PROSITE" id="PS50158"/>
    </source>
</evidence>
<protein>
    <recommendedName>
        <fullName evidence="4">CCHC-type domain-containing protein</fullName>
    </recommendedName>
</protein>
<dbReference type="Proteomes" id="UP000541558">
    <property type="component" value="Unassembled WGS sequence"/>
</dbReference>
<feature type="region of interest" description="Disordered" evidence="3">
    <location>
        <begin position="27"/>
        <end position="60"/>
    </location>
</feature>
<dbReference type="GO" id="GO:0003676">
    <property type="term" value="F:nucleic acid binding"/>
    <property type="evidence" value="ECO:0007669"/>
    <property type="project" value="InterPro"/>
</dbReference>
<keyword evidence="2" id="KW-0479">Metal-binding</keyword>
<evidence type="ECO:0000256" key="3">
    <source>
        <dbReference type="SAM" id="MobiDB-lite"/>
    </source>
</evidence>
<feature type="compositionally biased region" description="Basic and acidic residues" evidence="3">
    <location>
        <begin position="86"/>
        <end position="96"/>
    </location>
</feature>
<organism evidence="5 6">
    <name type="scientific">Ephemerocybe angulata</name>
    <dbReference type="NCBI Taxonomy" id="980116"/>
    <lineage>
        <taxon>Eukaryota</taxon>
        <taxon>Fungi</taxon>
        <taxon>Dikarya</taxon>
        <taxon>Basidiomycota</taxon>
        <taxon>Agaricomycotina</taxon>
        <taxon>Agaricomycetes</taxon>
        <taxon>Agaricomycetidae</taxon>
        <taxon>Agaricales</taxon>
        <taxon>Agaricineae</taxon>
        <taxon>Psathyrellaceae</taxon>
        <taxon>Ephemerocybe</taxon>
    </lineage>
</organism>
<keyword evidence="6" id="KW-1185">Reference proteome</keyword>
<name>A0A8H5CAK0_9AGAR</name>
<keyword evidence="2" id="KW-0863">Zinc-finger</keyword>
<dbReference type="InterPro" id="IPR001878">
    <property type="entry name" value="Znf_CCHC"/>
</dbReference>
<dbReference type="Gene3D" id="4.10.60.10">
    <property type="entry name" value="Zinc finger, CCHC-type"/>
    <property type="match status" value="1"/>
</dbReference>
<feature type="region of interest" description="Disordered" evidence="3">
    <location>
        <begin position="257"/>
        <end position="278"/>
    </location>
</feature>
<proteinExistence type="predicted"/>
<feature type="compositionally biased region" description="Basic and acidic residues" evidence="3">
    <location>
        <begin position="203"/>
        <end position="237"/>
    </location>
</feature>
<dbReference type="InterPro" id="IPR036875">
    <property type="entry name" value="Znf_CCHC_sf"/>
</dbReference>
<sequence>MAPYLRTIPATTRSRAIAANALGRTYRGGAESDVPEAASSANKMNDDHTASRSAPNPTPLGDVYIPLASLRGDAGDEAAGGYAPDVLKDESGEHVRAPARGRRRALSLGSSHDGGSARHAADDSILNKVPTLSLHGVEVEGVASTSRRPHRNSLGSDNNDNPLLDKGKGPDPRNWGRLDMRAEEQDPATQKALLDGFNRNRVRMADDDHDRTHAPRDDRAHFMRDEPPHRQYNDGRPARTPTEPQFRLQHAQDTRPINQLSQGSALGRLREREARYRSATPARPAMYARPAPPVQQPRFVPLARREEEGPHDFAGPVRNHYVPAYAPAYGPAYAPAHLPIEASRAPRVPLVEPKRYNGRPHLDSYIRLRAEYGTYVRRSRLPENEQVEVLSSFLEDKAYDFYLQRASADPERWDLIEFFDALFNHCFPKNFKSKLREELHHNRQGNRDVWAYVHDLTTKLETVGMTDDRERVHRLWTGFEPHIQESLWRDRLSPEQSTWEDIVESAEAAEQADRVLTRGRRGPSAAANVTIGYNGYNARDDATPRNGDNQRTPRPPQRNNDATPRAPNGQFLSNAPRYGGGTRAPDTRQTPSANRSQNANQGLTGGNNRAPARSQNPPMNDATRRAHQEGGQCYICHRPGHIARNCREANVVSNPAGGRKPPGMAAFNLEMEYDGDSGILEEMPVMAIGEYINAMLPEDLLDERHVRYSATHREAMNMGHRRPRTRDEFHEPFWMKYPKAPREVRRTLGDAFILMAEYHLNMQQPYPGDPTVPTRTGNDEFGMSERFGMYSIDDQHYGIYDRLVREPFTIRKELVEQPTFRLSRHYAQHRARVTRNPIKANRSKYSGAIGDALSAVTSCLLTDGIARFYPSQNDEIDDEDRFCVQIWNAQTDVFVINDYDRRFYVLIDGACLRNEKFNLIRWYDLVLAGERGFDAKVFPLDPPAPPEPDAPESDLDTSSAEAPVDTEADSDSDEPGAYDGMPDLQSISAYSYSSSEEEEDEASDSDDSDDSDNDSEEDETIAPLDMSDPERTQMRRSQNLRSDFAKLATDALVQGIQYPGDLMLTVHPATRFKLIPTADRLNYSVEDRERDLGLSVPVACLRNPAFDLGLWYAEHCARNHDLATIEQEIVRWRGDHPPPSTSIGVWFEQRMAFLLNMGEPYVDDEHYGYNDQVGRFVVSRDPTDPDSFIIFDKRREVTRRLPAADAEAPNFPIIAWYETECEMETFRCVCVEDDVIDLNASPPPSSFSDPSLRDCSPFAALALRLNTNAEW</sequence>
<feature type="domain" description="CCHC-type" evidence="4">
    <location>
        <begin position="633"/>
        <end position="648"/>
    </location>
</feature>
<feature type="compositionally biased region" description="Acidic residues" evidence="3">
    <location>
        <begin position="964"/>
        <end position="976"/>
    </location>
</feature>
<accession>A0A8H5CAK0</accession>
<dbReference type="SUPFAM" id="SSF57756">
    <property type="entry name" value="Retrovirus zinc finger-like domains"/>
    <property type="match status" value="1"/>
</dbReference>
<dbReference type="PROSITE" id="PS50158">
    <property type="entry name" value="ZF_CCHC"/>
    <property type="match status" value="1"/>
</dbReference>
<dbReference type="GO" id="GO:0008270">
    <property type="term" value="F:zinc ion binding"/>
    <property type="evidence" value="ECO:0007669"/>
    <property type="project" value="UniProtKB-KW"/>
</dbReference>
<feature type="compositionally biased region" description="Polar residues" evidence="3">
    <location>
        <begin position="546"/>
        <end position="562"/>
    </location>
</feature>
<dbReference type="OrthoDB" id="3205788at2759"/>
<dbReference type="SMART" id="SM00343">
    <property type="entry name" value="ZnF_C2HC"/>
    <property type="match status" value="1"/>
</dbReference>
<evidence type="ECO:0000313" key="5">
    <source>
        <dbReference type="EMBL" id="KAF5338280.1"/>
    </source>
</evidence>
<keyword evidence="2" id="KW-0862">Zinc</keyword>
<feature type="region of interest" description="Disordered" evidence="3">
    <location>
        <begin position="80"/>
        <end position="124"/>
    </location>
</feature>
<dbReference type="GO" id="GO:0006397">
    <property type="term" value="P:mRNA processing"/>
    <property type="evidence" value="ECO:0007669"/>
    <property type="project" value="UniProtKB-KW"/>
</dbReference>
<gene>
    <name evidence="5" type="ORF">D9611_014620</name>
</gene>
<feature type="compositionally biased region" description="Polar residues" evidence="3">
    <location>
        <begin position="587"/>
        <end position="602"/>
    </location>
</feature>
<dbReference type="AlphaFoldDB" id="A0A8H5CAK0"/>